<dbReference type="STRING" id="436010.A0A166K6I5"/>
<dbReference type="InterPro" id="IPR000719">
    <property type="entry name" value="Prot_kinase_dom"/>
</dbReference>
<evidence type="ECO:0000313" key="2">
    <source>
        <dbReference type="EMBL" id="KZP21582.1"/>
    </source>
</evidence>
<feature type="domain" description="Protein kinase" evidence="1">
    <location>
        <begin position="1"/>
        <end position="216"/>
    </location>
</feature>
<accession>A0A166K6I5</accession>
<organism evidence="2 3">
    <name type="scientific">Athelia psychrophila</name>
    <dbReference type="NCBI Taxonomy" id="1759441"/>
    <lineage>
        <taxon>Eukaryota</taxon>
        <taxon>Fungi</taxon>
        <taxon>Dikarya</taxon>
        <taxon>Basidiomycota</taxon>
        <taxon>Agaricomycotina</taxon>
        <taxon>Agaricomycetes</taxon>
        <taxon>Agaricomycetidae</taxon>
        <taxon>Atheliales</taxon>
        <taxon>Atheliaceae</taxon>
        <taxon>Athelia</taxon>
    </lineage>
</organism>
<dbReference type="EMBL" id="KV417546">
    <property type="protein sequence ID" value="KZP21582.1"/>
    <property type="molecule type" value="Genomic_DNA"/>
</dbReference>
<keyword evidence="3" id="KW-1185">Reference proteome</keyword>
<dbReference type="Gene3D" id="1.10.510.10">
    <property type="entry name" value="Transferase(Phosphotransferase) domain 1"/>
    <property type="match status" value="1"/>
</dbReference>
<dbReference type="Proteomes" id="UP000076532">
    <property type="component" value="Unassembled WGS sequence"/>
</dbReference>
<dbReference type="PANTHER" id="PTHR44329">
    <property type="entry name" value="SERINE/THREONINE-PROTEIN KINASE TNNI3K-RELATED"/>
    <property type="match status" value="1"/>
</dbReference>
<dbReference type="GO" id="GO:0004674">
    <property type="term" value="F:protein serine/threonine kinase activity"/>
    <property type="evidence" value="ECO:0007669"/>
    <property type="project" value="TreeGrafter"/>
</dbReference>
<dbReference type="AlphaFoldDB" id="A0A166K6I5"/>
<gene>
    <name evidence="2" type="ORF">FIBSPDRAFT_860522</name>
</gene>
<name>A0A166K6I5_9AGAM</name>
<dbReference type="SUPFAM" id="SSF56112">
    <property type="entry name" value="Protein kinase-like (PK-like)"/>
    <property type="match status" value="1"/>
</dbReference>
<reference evidence="2 3" key="1">
    <citation type="journal article" date="2016" name="Mol. Biol. Evol.">
        <title>Comparative Genomics of Early-Diverging Mushroom-Forming Fungi Provides Insights into the Origins of Lignocellulose Decay Capabilities.</title>
        <authorList>
            <person name="Nagy L.G."/>
            <person name="Riley R."/>
            <person name="Tritt A."/>
            <person name="Adam C."/>
            <person name="Daum C."/>
            <person name="Floudas D."/>
            <person name="Sun H."/>
            <person name="Yadav J.S."/>
            <person name="Pangilinan J."/>
            <person name="Larsson K.H."/>
            <person name="Matsuura K."/>
            <person name="Barry K."/>
            <person name="Labutti K."/>
            <person name="Kuo R."/>
            <person name="Ohm R.A."/>
            <person name="Bhattacharya S.S."/>
            <person name="Shirouzu T."/>
            <person name="Yoshinaga Y."/>
            <person name="Martin F.M."/>
            <person name="Grigoriev I.V."/>
            <person name="Hibbett D.S."/>
        </authorList>
    </citation>
    <scope>NUCLEOTIDE SEQUENCE [LARGE SCALE GENOMIC DNA]</scope>
    <source>
        <strain evidence="2 3">CBS 109695</strain>
    </source>
</reference>
<sequence>MVVHNDTGKVTSIDLRKFRKRGRREQKVWAGLDHKHIVPLWGITTDFQPWFAGPNPVSMISPWMKNGNLFDALERTPLLEDTARLYLLCGAAQGLQHLHSLGIIHGDLYPANVLIDDNGNACLTDFGMSMVPLFAGTSYWSKTVGGAMRWRAPELIATLEIEDIEDYVPDLTVKCDIYSFGSLVLHVRKRCSLLSVNRLADIQRLRRSCRGCGRTP</sequence>
<dbReference type="PANTHER" id="PTHR44329:SF214">
    <property type="entry name" value="PROTEIN KINASE DOMAIN-CONTAINING PROTEIN"/>
    <property type="match status" value="1"/>
</dbReference>
<dbReference type="GO" id="GO:0005524">
    <property type="term" value="F:ATP binding"/>
    <property type="evidence" value="ECO:0007669"/>
    <property type="project" value="InterPro"/>
</dbReference>
<dbReference type="OrthoDB" id="1924919at2759"/>
<evidence type="ECO:0000259" key="1">
    <source>
        <dbReference type="PROSITE" id="PS50011"/>
    </source>
</evidence>
<evidence type="ECO:0000313" key="3">
    <source>
        <dbReference type="Proteomes" id="UP000076532"/>
    </source>
</evidence>
<dbReference type="Pfam" id="PF00069">
    <property type="entry name" value="Pkinase"/>
    <property type="match status" value="1"/>
</dbReference>
<dbReference type="PROSITE" id="PS50011">
    <property type="entry name" value="PROTEIN_KINASE_DOM"/>
    <property type="match status" value="1"/>
</dbReference>
<dbReference type="InterPro" id="IPR011009">
    <property type="entry name" value="Kinase-like_dom_sf"/>
</dbReference>
<protein>
    <submittedName>
        <fullName evidence="2">Kinase-like protein</fullName>
    </submittedName>
</protein>
<dbReference type="InterPro" id="IPR051681">
    <property type="entry name" value="Ser/Thr_Kinases-Pseudokinases"/>
</dbReference>
<proteinExistence type="predicted"/>